<dbReference type="AlphaFoldDB" id="A0A914RDL3"/>
<dbReference type="WBParaSite" id="PEQ_0000283001-mRNA-1">
    <property type="protein sequence ID" value="PEQ_0000283001-mRNA-1"/>
    <property type="gene ID" value="PEQ_0000283001"/>
</dbReference>
<accession>A0A914RDL3</accession>
<organism evidence="1 2">
    <name type="scientific">Parascaris equorum</name>
    <name type="common">Equine roundworm</name>
    <dbReference type="NCBI Taxonomy" id="6256"/>
    <lineage>
        <taxon>Eukaryota</taxon>
        <taxon>Metazoa</taxon>
        <taxon>Ecdysozoa</taxon>
        <taxon>Nematoda</taxon>
        <taxon>Chromadorea</taxon>
        <taxon>Rhabditida</taxon>
        <taxon>Spirurina</taxon>
        <taxon>Ascaridomorpha</taxon>
        <taxon>Ascaridoidea</taxon>
        <taxon>Ascarididae</taxon>
        <taxon>Parascaris</taxon>
    </lineage>
</organism>
<reference evidence="2" key="1">
    <citation type="submission" date="2022-11" db="UniProtKB">
        <authorList>
            <consortium name="WormBaseParasite"/>
        </authorList>
    </citation>
    <scope>IDENTIFICATION</scope>
</reference>
<protein>
    <submittedName>
        <fullName evidence="2">Uncharacterized protein</fullName>
    </submittedName>
</protein>
<keyword evidence="1" id="KW-1185">Reference proteome</keyword>
<dbReference type="Proteomes" id="UP000887564">
    <property type="component" value="Unplaced"/>
</dbReference>
<name>A0A914RDL3_PAREQ</name>
<evidence type="ECO:0000313" key="1">
    <source>
        <dbReference type="Proteomes" id="UP000887564"/>
    </source>
</evidence>
<proteinExistence type="predicted"/>
<evidence type="ECO:0000313" key="2">
    <source>
        <dbReference type="WBParaSite" id="PEQ_0000283001-mRNA-1"/>
    </source>
</evidence>
<sequence length="58" mass="6372">MVGGAGDLAPGYRISTGDSRRLAAIEELIKEQRQLLLSLNAHFVCAVLIFYSKEYGDD</sequence>